<accession>A0A1A8VVH8</accession>
<gene>
    <name evidence="1" type="ORF">POVCU2_0026460</name>
</gene>
<dbReference type="AlphaFoldDB" id="A0A1A8VVH8"/>
<protein>
    <submittedName>
        <fullName evidence="1">Uncharacterized protein</fullName>
    </submittedName>
</protein>
<sequence length="112" mass="12948">MRISTCVFTSNGEEVHVRLSLDTDEKEEENTVCALENAFTCICLCTQDVFPFDKFSFYDYTQLSSERRVIVLGAPLRHRLSTASPPLIHRFANDYPSLRQRLSTSYPPLRQR</sequence>
<dbReference type="EMBL" id="FLQU01000362">
    <property type="protein sequence ID" value="SBS84506.1"/>
    <property type="molecule type" value="Genomic_DNA"/>
</dbReference>
<proteinExistence type="predicted"/>
<reference evidence="2" key="1">
    <citation type="submission" date="2016-05" db="EMBL/GenBank/DDBJ databases">
        <authorList>
            <person name="Naeem Raeece"/>
        </authorList>
    </citation>
    <scope>NUCLEOTIDE SEQUENCE [LARGE SCALE GENOMIC DNA]</scope>
</reference>
<organism evidence="1 2">
    <name type="scientific">Plasmodium ovale curtisi</name>
    <dbReference type="NCBI Taxonomy" id="864141"/>
    <lineage>
        <taxon>Eukaryota</taxon>
        <taxon>Sar</taxon>
        <taxon>Alveolata</taxon>
        <taxon>Apicomplexa</taxon>
        <taxon>Aconoidasida</taxon>
        <taxon>Haemosporida</taxon>
        <taxon>Plasmodiidae</taxon>
        <taxon>Plasmodium</taxon>
        <taxon>Plasmodium (Plasmodium)</taxon>
    </lineage>
</organism>
<evidence type="ECO:0000313" key="2">
    <source>
        <dbReference type="Proteomes" id="UP000078560"/>
    </source>
</evidence>
<dbReference type="Proteomes" id="UP000078560">
    <property type="component" value="Unassembled WGS sequence"/>
</dbReference>
<name>A0A1A8VVH8_PLAOA</name>
<evidence type="ECO:0000313" key="1">
    <source>
        <dbReference type="EMBL" id="SBS84506.1"/>
    </source>
</evidence>